<feature type="compositionally biased region" description="Low complexity" evidence="1">
    <location>
        <begin position="54"/>
        <end position="70"/>
    </location>
</feature>
<name>A0A376CVL7_9CORY</name>
<reference evidence="2 3" key="1">
    <citation type="submission" date="2018-06" db="EMBL/GenBank/DDBJ databases">
        <authorList>
            <consortium name="Pathogen Informatics"/>
            <person name="Doyle S."/>
        </authorList>
    </citation>
    <scope>NUCLEOTIDE SEQUENCE [LARGE SCALE GENOMIC DNA]</scope>
    <source>
        <strain evidence="2 3">NCTC10289</strain>
    </source>
</reference>
<organism evidence="2 3">
    <name type="scientific">Corynebacterium minutissimum</name>
    <dbReference type="NCBI Taxonomy" id="38301"/>
    <lineage>
        <taxon>Bacteria</taxon>
        <taxon>Bacillati</taxon>
        <taxon>Actinomycetota</taxon>
        <taxon>Actinomycetes</taxon>
        <taxon>Mycobacteriales</taxon>
        <taxon>Corynebacteriaceae</taxon>
        <taxon>Corynebacterium</taxon>
    </lineage>
</organism>
<evidence type="ECO:0000256" key="1">
    <source>
        <dbReference type="SAM" id="MobiDB-lite"/>
    </source>
</evidence>
<evidence type="ECO:0000313" key="2">
    <source>
        <dbReference type="EMBL" id="STC76361.1"/>
    </source>
</evidence>
<protein>
    <submittedName>
        <fullName evidence="2">Uncharacterized protein</fullName>
    </submittedName>
</protein>
<dbReference type="EMBL" id="UFXP01000001">
    <property type="protein sequence ID" value="STC76361.1"/>
    <property type="molecule type" value="Genomic_DNA"/>
</dbReference>
<dbReference type="Proteomes" id="UP000254287">
    <property type="component" value="Unassembled WGS sequence"/>
</dbReference>
<feature type="region of interest" description="Disordered" evidence="1">
    <location>
        <begin position="29"/>
        <end position="82"/>
    </location>
</feature>
<dbReference type="AlphaFoldDB" id="A0A376CVL7"/>
<sequence length="136" mass="15111">MTWMNKDLTLDLLAIGIDTLQRTYDRIKQEPDTVSPWPQVESTQAAPGAVEENQAPAPASQSQPEPAPQQEPEDQATDRLPEAQIILRHISLAEGPAWITGELFPHFGVKTLTDVPKEKLPELISMATQYKEALNE</sequence>
<proteinExistence type="predicted"/>
<gene>
    <name evidence="2" type="ORF">NCTC10289_00945</name>
</gene>
<accession>A0A376CVL7</accession>
<evidence type="ECO:0000313" key="3">
    <source>
        <dbReference type="Proteomes" id="UP000254287"/>
    </source>
</evidence>